<comment type="caution">
    <text evidence="2">The sequence shown here is derived from an EMBL/GenBank/DDBJ whole genome shotgun (WGS) entry which is preliminary data.</text>
</comment>
<proteinExistence type="predicted"/>
<evidence type="ECO:0008006" key="4">
    <source>
        <dbReference type="Google" id="ProtNLM"/>
    </source>
</evidence>
<gene>
    <name evidence="2" type="ORF">PG991_001868</name>
</gene>
<evidence type="ECO:0000256" key="1">
    <source>
        <dbReference type="SAM" id="MobiDB-lite"/>
    </source>
</evidence>
<reference evidence="2 3" key="1">
    <citation type="submission" date="2023-01" db="EMBL/GenBank/DDBJ databases">
        <title>Analysis of 21 Apiospora genomes using comparative genomics revels a genus with tremendous synthesis potential of carbohydrate active enzymes and secondary metabolites.</title>
        <authorList>
            <person name="Sorensen T."/>
        </authorList>
    </citation>
    <scope>NUCLEOTIDE SEQUENCE [LARGE SCALE GENOMIC DNA]</scope>
    <source>
        <strain evidence="2 3">CBS 20057</strain>
    </source>
</reference>
<dbReference type="Proteomes" id="UP001396898">
    <property type="component" value="Unassembled WGS sequence"/>
</dbReference>
<evidence type="ECO:0000313" key="3">
    <source>
        <dbReference type="Proteomes" id="UP001396898"/>
    </source>
</evidence>
<dbReference type="EMBL" id="JAQQWI010000005">
    <property type="protein sequence ID" value="KAK8035795.1"/>
    <property type="molecule type" value="Genomic_DNA"/>
</dbReference>
<evidence type="ECO:0000313" key="2">
    <source>
        <dbReference type="EMBL" id="KAK8035795.1"/>
    </source>
</evidence>
<feature type="region of interest" description="Disordered" evidence="1">
    <location>
        <begin position="352"/>
        <end position="376"/>
    </location>
</feature>
<organism evidence="2 3">
    <name type="scientific">Apiospora marii</name>
    <dbReference type="NCBI Taxonomy" id="335849"/>
    <lineage>
        <taxon>Eukaryota</taxon>
        <taxon>Fungi</taxon>
        <taxon>Dikarya</taxon>
        <taxon>Ascomycota</taxon>
        <taxon>Pezizomycotina</taxon>
        <taxon>Sordariomycetes</taxon>
        <taxon>Xylariomycetidae</taxon>
        <taxon>Amphisphaeriales</taxon>
        <taxon>Apiosporaceae</taxon>
        <taxon>Apiospora</taxon>
    </lineage>
</organism>
<protein>
    <recommendedName>
        <fullName evidence="4">F-box domain-containing protein</fullName>
    </recommendedName>
</protein>
<name>A0ABR1SQ30_9PEZI</name>
<accession>A0ABR1SQ30</accession>
<sequence>MAPNPRQKKPPARPRPSQLESLPVELLLAILSASPSTDDLHSLIRASPVAYRVFLPAKGAVLLSILSRDLGSTLRDAIAATLIARRRLRDLVEAGQLSTARDQRRRIRGAIREYAALLRDPRFPVDARGLPVESVVVLVRASRDVQAVVDAFARSRLPALREIHPDAGGPLSKRERQRLATALFRHQFLARIECRAFQLRRELCAQLLDLFPPWERQQLVDAHCFVFNSLQAAFMMCVCGDRDGECPIDPAAAHGEEAEATIRKTACEVGAVRRRLAMDPELVLSGTKATPAQMSHSRAAWRPQESWWAVPGYNFLIGGPLPCGSSWVRVPPALHHLRDVLYQQEDAAPALEFAGDDDDGDGDHDNGNDPVILPPPPFAWTDGHDGLACRRWGIQLPREVPAPGQQQGPDTVTISQGVWMTFVLRRWRWLGFAFYDRARVERLKARMPAYSTGWLNRPWPSDEECRASEEFRMQESLLY</sequence>
<keyword evidence="3" id="KW-1185">Reference proteome</keyword>